<evidence type="ECO:0000313" key="4">
    <source>
        <dbReference type="Proteomes" id="UP000318080"/>
    </source>
</evidence>
<dbReference type="PROSITE" id="PS51257">
    <property type="entry name" value="PROKAR_LIPOPROTEIN"/>
    <property type="match status" value="1"/>
</dbReference>
<dbReference type="SUPFAM" id="SSF110087">
    <property type="entry name" value="DR1885-like metal-binding protein"/>
    <property type="match status" value="1"/>
</dbReference>
<dbReference type="PANTHER" id="PTHR36302:SF1">
    <property type="entry name" value="COPPER CHAPERONE PCU(A)C"/>
    <property type="match status" value="1"/>
</dbReference>
<dbReference type="EMBL" id="VHIR01000009">
    <property type="protein sequence ID" value="TQE43434.1"/>
    <property type="molecule type" value="Genomic_DNA"/>
</dbReference>
<dbReference type="GeneID" id="79853157"/>
<dbReference type="STRING" id="1686286.GCA_900092335_01965"/>
<keyword evidence="4" id="KW-1185">Reference proteome</keyword>
<organism evidence="3 4">
    <name type="scientific">Corynebacterium phoceense</name>
    <dbReference type="NCBI Taxonomy" id="1686286"/>
    <lineage>
        <taxon>Bacteria</taxon>
        <taxon>Bacillati</taxon>
        <taxon>Actinomycetota</taxon>
        <taxon>Actinomycetes</taxon>
        <taxon>Mycobacteriales</taxon>
        <taxon>Corynebacteriaceae</taxon>
        <taxon>Corynebacterium</taxon>
    </lineage>
</organism>
<dbReference type="Pfam" id="PF04314">
    <property type="entry name" value="PCuAC"/>
    <property type="match status" value="1"/>
</dbReference>
<dbReference type="RefSeq" id="WP_066493029.1">
    <property type="nucleotide sequence ID" value="NZ_LT596208.1"/>
</dbReference>
<dbReference type="InterPro" id="IPR007410">
    <property type="entry name" value="LpqE-like"/>
</dbReference>
<dbReference type="InterPro" id="IPR058248">
    <property type="entry name" value="Lxx211020-like"/>
</dbReference>
<gene>
    <name evidence="3" type="ORF">EJK80_07375</name>
</gene>
<feature type="region of interest" description="Disordered" evidence="1">
    <location>
        <begin position="25"/>
        <end position="59"/>
    </location>
</feature>
<feature type="chain" id="PRO_5021754397" evidence="2">
    <location>
        <begin position="26"/>
        <end position="211"/>
    </location>
</feature>
<dbReference type="Proteomes" id="UP000318080">
    <property type="component" value="Unassembled WGS sequence"/>
</dbReference>
<evidence type="ECO:0000256" key="1">
    <source>
        <dbReference type="SAM" id="MobiDB-lite"/>
    </source>
</evidence>
<sequence>MLNTRTVLVSSVVAAALALAACSPAQENDSAEKVDTASSAAAKASADKSAEAGSEEHAMGDIHMHDGVVREMAADSDMTAIFGEIHNGSNKDIHVTGFTTSIDAKMNQIHEVVDGVMQEDTDGLMIPAGESVTLAPGGQHLMLMGVAEPVMAGEEVDVTLELEDGTTVDLGAQPVRSMNAGEEGYQDMEGGMAGMSEMPGMADMSEHDHAH</sequence>
<dbReference type="PANTHER" id="PTHR36302">
    <property type="entry name" value="BLR7088 PROTEIN"/>
    <property type="match status" value="1"/>
</dbReference>
<dbReference type="Gene3D" id="2.60.40.1890">
    <property type="entry name" value="PCu(A)C copper chaperone"/>
    <property type="match status" value="1"/>
</dbReference>
<evidence type="ECO:0000313" key="3">
    <source>
        <dbReference type="EMBL" id="TQE43434.1"/>
    </source>
</evidence>
<keyword evidence="2" id="KW-0732">Signal</keyword>
<feature type="signal peptide" evidence="2">
    <location>
        <begin position="1"/>
        <end position="25"/>
    </location>
</feature>
<comment type="caution">
    <text evidence="3">The sequence shown here is derived from an EMBL/GenBank/DDBJ whole genome shotgun (WGS) entry which is preliminary data.</text>
</comment>
<dbReference type="InterPro" id="IPR036182">
    <property type="entry name" value="PCuAC_sf"/>
</dbReference>
<proteinExistence type="predicted"/>
<feature type="compositionally biased region" description="Basic and acidic residues" evidence="1">
    <location>
        <begin position="45"/>
        <end position="59"/>
    </location>
</feature>
<protein>
    <submittedName>
        <fullName evidence="3">Copper chaperone PCu(A)C</fullName>
    </submittedName>
</protein>
<reference evidence="3 4" key="1">
    <citation type="submission" date="2019-06" db="EMBL/GenBank/DDBJ databases">
        <title>Draft genome of C. phoceense Strain 272.</title>
        <authorList>
            <person name="Pacheco L.G.C."/>
            <person name="Barberis C.M."/>
            <person name="Almuzara M.N."/>
            <person name="Traglia G.M."/>
            <person name="Santos C.S."/>
            <person name="Rocha D.J.P.G."/>
            <person name="Aguiar E.R.G.R."/>
            <person name="Vay C.A."/>
        </authorList>
    </citation>
    <scope>NUCLEOTIDE SEQUENCE [LARGE SCALE GENOMIC DNA]</scope>
    <source>
        <strain evidence="3 4">272</strain>
    </source>
</reference>
<dbReference type="AlphaFoldDB" id="A0A540R7N5"/>
<accession>A0A540R7N5</accession>
<name>A0A540R7N5_9CORY</name>
<evidence type="ECO:0000256" key="2">
    <source>
        <dbReference type="SAM" id="SignalP"/>
    </source>
</evidence>